<evidence type="ECO:0008006" key="4">
    <source>
        <dbReference type="Google" id="ProtNLM"/>
    </source>
</evidence>
<gene>
    <name evidence="3" type="ORF">BRAA05T20348Z</name>
</gene>
<keyword evidence="1" id="KW-0677">Repeat</keyword>
<name>A0A3P5Z3Z9_BRACM</name>
<evidence type="ECO:0000313" key="3">
    <source>
        <dbReference type="EMBL" id="VDC70634.1"/>
    </source>
</evidence>
<organism evidence="3">
    <name type="scientific">Brassica campestris</name>
    <name type="common">Field mustard</name>
    <dbReference type="NCBI Taxonomy" id="3711"/>
    <lineage>
        <taxon>Eukaryota</taxon>
        <taxon>Viridiplantae</taxon>
        <taxon>Streptophyta</taxon>
        <taxon>Embryophyta</taxon>
        <taxon>Tracheophyta</taxon>
        <taxon>Spermatophyta</taxon>
        <taxon>Magnoliopsida</taxon>
        <taxon>eudicotyledons</taxon>
        <taxon>Gunneridae</taxon>
        <taxon>Pentapetalae</taxon>
        <taxon>rosids</taxon>
        <taxon>malvids</taxon>
        <taxon>Brassicales</taxon>
        <taxon>Brassicaceae</taxon>
        <taxon>Brassiceae</taxon>
        <taxon>Brassica</taxon>
    </lineage>
</organism>
<feature type="repeat" description="PPR" evidence="2">
    <location>
        <begin position="19"/>
        <end position="45"/>
    </location>
</feature>
<protein>
    <recommendedName>
        <fullName evidence="4">Pentatricopeptide repeat-containing protein</fullName>
    </recommendedName>
</protein>
<reference evidence="3" key="1">
    <citation type="submission" date="2018-11" db="EMBL/GenBank/DDBJ databases">
        <authorList>
            <consortium name="Genoscope - CEA"/>
            <person name="William W."/>
        </authorList>
    </citation>
    <scope>NUCLEOTIDE SEQUENCE</scope>
</reference>
<dbReference type="EMBL" id="LR031570">
    <property type="protein sequence ID" value="VDC70634.1"/>
    <property type="molecule type" value="Genomic_DNA"/>
</dbReference>
<evidence type="ECO:0000256" key="2">
    <source>
        <dbReference type="PROSITE-ProRule" id="PRU00708"/>
    </source>
</evidence>
<dbReference type="InterPro" id="IPR011990">
    <property type="entry name" value="TPR-like_helical_dom_sf"/>
</dbReference>
<sequence length="45" mass="5111">MDLSFDILAQMHVNRITPNVVSYSTVIDGFAKTGRYEEALCLFDE</sequence>
<evidence type="ECO:0000256" key="1">
    <source>
        <dbReference type="ARBA" id="ARBA00022737"/>
    </source>
</evidence>
<dbReference type="AlphaFoldDB" id="A0A3P5Z3Z9"/>
<dbReference type="NCBIfam" id="TIGR00756">
    <property type="entry name" value="PPR"/>
    <property type="match status" value="1"/>
</dbReference>
<dbReference type="Gene3D" id="1.25.40.10">
    <property type="entry name" value="Tetratricopeptide repeat domain"/>
    <property type="match status" value="1"/>
</dbReference>
<accession>A0A3P5Z3Z9</accession>
<proteinExistence type="predicted"/>
<dbReference type="Pfam" id="PF12854">
    <property type="entry name" value="PPR_1"/>
    <property type="match status" value="1"/>
</dbReference>
<dbReference type="InterPro" id="IPR002885">
    <property type="entry name" value="PPR_rpt"/>
</dbReference>
<dbReference type="PROSITE" id="PS51375">
    <property type="entry name" value="PPR"/>
    <property type="match status" value="1"/>
</dbReference>